<organism evidence="2 3">
    <name type="scientific">Escherichia coli 3.4880</name>
    <dbReference type="NCBI Taxonomy" id="1051347"/>
    <lineage>
        <taxon>Bacteria</taxon>
        <taxon>Pseudomonadati</taxon>
        <taxon>Pseudomonadota</taxon>
        <taxon>Gammaproteobacteria</taxon>
        <taxon>Enterobacterales</taxon>
        <taxon>Enterobacteriaceae</taxon>
        <taxon>Escherichia</taxon>
    </lineage>
</organism>
<proteinExistence type="predicted"/>
<keyword evidence="1" id="KW-0812">Transmembrane</keyword>
<evidence type="ECO:0000313" key="2">
    <source>
        <dbReference type="EMBL" id="ELW32903.1"/>
    </source>
</evidence>
<sequence>MLAEYSIKVETGRKNIGDYFAAFGTGTTMIISMIAFSSHKNESC</sequence>
<dbReference type="Proteomes" id="UP000011584">
    <property type="component" value="Unassembled WGS sequence"/>
</dbReference>
<evidence type="ECO:0000256" key="1">
    <source>
        <dbReference type="SAM" id="Phobius"/>
    </source>
</evidence>
<dbReference type="AlphaFoldDB" id="A0AAV3I583"/>
<protein>
    <submittedName>
        <fullName evidence="2">Uncharacterized protein</fullName>
    </submittedName>
</protein>
<keyword evidence="1" id="KW-1133">Transmembrane helix</keyword>
<comment type="caution">
    <text evidence="2">The sequence shown here is derived from an EMBL/GenBank/DDBJ whole genome shotgun (WGS) entry which is preliminary data.</text>
</comment>
<feature type="transmembrane region" description="Helical" evidence="1">
    <location>
        <begin position="20"/>
        <end position="38"/>
    </location>
</feature>
<keyword evidence="1" id="KW-0472">Membrane</keyword>
<dbReference type="EMBL" id="AOET01000085">
    <property type="protein sequence ID" value="ELW32903.1"/>
    <property type="molecule type" value="Genomic_DNA"/>
</dbReference>
<name>A0AAV3I583_ECOLX</name>
<evidence type="ECO:0000313" key="3">
    <source>
        <dbReference type="Proteomes" id="UP000011584"/>
    </source>
</evidence>
<gene>
    <name evidence="2" type="ORF">EC34880_2735</name>
</gene>
<reference evidence="2 3" key="1">
    <citation type="submission" date="2012-11" db="EMBL/GenBank/DDBJ databases">
        <title>Genomic anatomy of Escherichia coli O157:H7 outbreaks.</title>
        <authorList>
            <person name="Tracy H.T."/>
            <person name="Eppinger M."/>
            <person name="Daugherty S."/>
            <person name="Agrawal S."/>
            <person name="Galens K."/>
            <person name="Tallon L."/>
            <person name="Shefchek K."/>
            <person name="Parankush S."/>
            <person name="Cebula T.A."/>
            <person name="Feng P."/>
            <person name="Soderlund R."/>
            <person name="Mammel M.K."/>
            <person name="DebRoy C."/>
            <person name="Dudley E.G."/>
            <person name="Tarr P.I."/>
            <person name="Fraser-Liggett C."/>
            <person name="Ravel J."/>
        </authorList>
    </citation>
    <scope>NUCLEOTIDE SEQUENCE [LARGE SCALE GENOMIC DNA]</scope>
    <source>
        <strain evidence="2 3">3.4880</strain>
    </source>
</reference>
<accession>A0AAV3I583</accession>